<dbReference type="RefSeq" id="WP_083251738.1">
    <property type="nucleotide sequence ID" value="NZ_FOFP01000005.1"/>
</dbReference>
<keyword evidence="2 7" id="KW-0489">Methyltransferase</keyword>
<dbReference type="PANTHER" id="PTHR46098">
    <property type="entry name" value="TRNA (CYTOSINE(38)-C(5))-METHYLTRANSFERASE"/>
    <property type="match status" value="1"/>
</dbReference>
<dbReference type="InterPro" id="IPR050750">
    <property type="entry name" value="C5-MTase"/>
</dbReference>
<evidence type="ECO:0000313" key="9">
    <source>
        <dbReference type="EMBL" id="SEQ38035.1"/>
    </source>
</evidence>
<keyword evidence="10" id="KW-1185">Reference proteome</keyword>
<dbReference type="Pfam" id="PF00145">
    <property type="entry name" value="DNA_methylase"/>
    <property type="match status" value="2"/>
</dbReference>
<dbReference type="Proteomes" id="UP000198512">
    <property type="component" value="Unassembled WGS sequence"/>
</dbReference>
<dbReference type="InterPro" id="IPR029063">
    <property type="entry name" value="SAM-dependent_MTases_sf"/>
</dbReference>
<dbReference type="NCBIfam" id="TIGR00675">
    <property type="entry name" value="dcm"/>
    <property type="match status" value="1"/>
</dbReference>
<dbReference type="PROSITE" id="PS51679">
    <property type="entry name" value="SAM_MT_C5"/>
    <property type="match status" value="1"/>
</dbReference>
<dbReference type="Gene3D" id="3.90.120.10">
    <property type="entry name" value="DNA Methylase, subunit A, domain 2"/>
    <property type="match status" value="1"/>
</dbReference>
<dbReference type="PRINTS" id="PR00105">
    <property type="entry name" value="C5METTRFRASE"/>
</dbReference>
<comment type="caution">
    <text evidence="9">The sequence shown here is derived from an EMBL/GenBank/DDBJ whole genome shotgun (WGS) entry which is preliminary data.</text>
</comment>
<reference evidence="9 10" key="1">
    <citation type="submission" date="2016-10" db="EMBL/GenBank/DDBJ databases">
        <authorList>
            <person name="Varghese N."/>
            <person name="Submissions S."/>
        </authorList>
    </citation>
    <scope>NUCLEOTIDE SEQUENCE [LARGE SCALE GENOMIC DNA]</scope>
    <source>
        <strain evidence="9 10">CIP 109853</strain>
    </source>
</reference>
<dbReference type="SUPFAM" id="SSF53335">
    <property type="entry name" value="S-adenosyl-L-methionine-dependent methyltransferases"/>
    <property type="match status" value="1"/>
</dbReference>
<proteinExistence type="inferred from homology"/>
<name>A0ABY1BAI3_9PSED</name>
<gene>
    <name evidence="9" type="ORF">SAMN05216600_105227</name>
</gene>
<dbReference type="InterPro" id="IPR001525">
    <property type="entry name" value="C5_MeTfrase"/>
</dbReference>
<keyword evidence="4 7" id="KW-0949">S-adenosyl-L-methionine</keyword>
<protein>
    <recommendedName>
        <fullName evidence="1">DNA (cytosine-5-)-methyltransferase</fullName>
        <ecNumber evidence="1">2.1.1.37</ecNumber>
    </recommendedName>
</protein>
<evidence type="ECO:0000256" key="8">
    <source>
        <dbReference type="RuleBase" id="RU000416"/>
    </source>
</evidence>
<dbReference type="EC" id="2.1.1.37" evidence="1"/>
<evidence type="ECO:0000256" key="6">
    <source>
        <dbReference type="ARBA" id="ARBA00047422"/>
    </source>
</evidence>
<dbReference type="EMBL" id="FOFP01000005">
    <property type="protein sequence ID" value="SEQ38035.1"/>
    <property type="molecule type" value="Genomic_DNA"/>
</dbReference>
<evidence type="ECO:0000256" key="4">
    <source>
        <dbReference type="ARBA" id="ARBA00022691"/>
    </source>
</evidence>
<comment type="similarity">
    <text evidence="7 8">Belongs to the class I-like SAM-binding methyltransferase superfamily. C5-methyltransferase family.</text>
</comment>
<feature type="active site" evidence="7">
    <location>
        <position position="86"/>
    </location>
</feature>
<evidence type="ECO:0000256" key="1">
    <source>
        <dbReference type="ARBA" id="ARBA00011975"/>
    </source>
</evidence>
<comment type="catalytic activity">
    <reaction evidence="6">
        <text>a 2'-deoxycytidine in DNA + S-adenosyl-L-methionine = a 5-methyl-2'-deoxycytidine in DNA + S-adenosyl-L-homocysteine + H(+)</text>
        <dbReference type="Rhea" id="RHEA:13681"/>
        <dbReference type="Rhea" id="RHEA-COMP:11369"/>
        <dbReference type="Rhea" id="RHEA-COMP:11370"/>
        <dbReference type="ChEBI" id="CHEBI:15378"/>
        <dbReference type="ChEBI" id="CHEBI:57856"/>
        <dbReference type="ChEBI" id="CHEBI:59789"/>
        <dbReference type="ChEBI" id="CHEBI:85452"/>
        <dbReference type="ChEBI" id="CHEBI:85454"/>
        <dbReference type="EC" id="2.1.1.37"/>
    </reaction>
</comment>
<accession>A0ABY1BAI3</accession>
<dbReference type="Gene3D" id="3.40.50.150">
    <property type="entry name" value="Vaccinia Virus protein VP39"/>
    <property type="match status" value="1"/>
</dbReference>
<evidence type="ECO:0000313" key="10">
    <source>
        <dbReference type="Proteomes" id="UP000198512"/>
    </source>
</evidence>
<dbReference type="PANTHER" id="PTHR46098:SF1">
    <property type="entry name" value="TRNA (CYTOSINE(38)-C(5))-METHYLTRANSFERASE"/>
    <property type="match status" value="1"/>
</dbReference>
<organism evidence="9 10">
    <name type="scientific">Pseudomonas cuatrocienegasensis</name>
    <dbReference type="NCBI Taxonomy" id="543360"/>
    <lineage>
        <taxon>Bacteria</taxon>
        <taxon>Pseudomonadati</taxon>
        <taxon>Pseudomonadota</taxon>
        <taxon>Gammaproteobacteria</taxon>
        <taxon>Pseudomonadales</taxon>
        <taxon>Pseudomonadaceae</taxon>
        <taxon>Pseudomonas</taxon>
    </lineage>
</organism>
<sequence length="454" mass="50151">MGKTTSVQPGTTNDAMRVNSFFAGIGGFDLAFEKHGFKTSFYCEKDDFCRSVLKRNWPTVANARDIQQLDAKEIPVADVWTAGFPCQDLSLARTPHGKRNGLKGSQSGLFYTFLDLLSVHKPSVVLLENVAGLLNSHNGADFNALISSLTKLGYGVAWRVLNARYFGAPQSRPRVFICAWLGSPANAVKALFEDEISVKPRNERRGFMVESKCPESGISVPQVSFCISATSGRHTGLDWARSYVTYPDAVRRLTPLECERLQGLPENWTLPDKDYVIPIRGIETSRYHAIGNAVCVPVVQWIAGRVSEVFEVPVDKAEGLNGPAVKRRLHDLAKTYLSSKCELKPRPADSNEVKWQSGGVAYKNWVATTSVSSSPVTPVSSQLINVIEKKKVHQRYFLSANAAQGIVRRVDRLGRHLFPPLDAVLRRVSISAPRLGEVSLDVQEDVRVNELVAL</sequence>
<evidence type="ECO:0000256" key="3">
    <source>
        <dbReference type="ARBA" id="ARBA00022679"/>
    </source>
</evidence>
<evidence type="ECO:0000256" key="7">
    <source>
        <dbReference type="PROSITE-ProRule" id="PRU01016"/>
    </source>
</evidence>
<evidence type="ECO:0000256" key="5">
    <source>
        <dbReference type="ARBA" id="ARBA00022747"/>
    </source>
</evidence>
<keyword evidence="5" id="KW-0680">Restriction system</keyword>
<keyword evidence="3 7" id="KW-0808">Transferase</keyword>
<evidence type="ECO:0000256" key="2">
    <source>
        <dbReference type="ARBA" id="ARBA00022603"/>
    </source>
</evidence>